<sequence>MGSGRKPFPLCPPHPERLCWGCDLYCPAGQLRCGNGSERTQHPIESFGPDWASWGLAPSGNGPASGQIDHTCSAKG</sequence>
<dbReference type="EMBL" id="JAGQDG010000011">
    <property type="protein sequence ID" value="MBQ0937838.1"/>
    <property type="molecule type" value="Genomic_DNA"/>
</dbReference>
<accession>A0ABS5E337</accession>
<evidence type="ECO:0000313" key="4">
    <source>
        <dbReference type="Proteomes" id="UP000672097"/>
    </source>
</evidence>
<evidence type="ECO:0000313" key="3">
    <source>
        <dbReference type="EMBL" id="MBQ0937838.1"/>
    </source>
</evidence>
<gene>
    <name evidence="2" type="ORF">KAK11_13210</name>
    <name evidence="3" type="ORF">KAK11_21125</name>
</gene>
<reference evidence="3 4" key="1">
    <citation type="submission" date="2021-04" db="EMBL/GenBank/DDBJ databases">
        <title>The genome sequence of type strain Ideonella paludis KCTC 32238.</title>
        <authorList>
            <person name="Liu Y."/>
        </authorList>
    </citation>
    <scope>NUCLEOTIDE SEQUENCE [LARGE SCALE GENOMIC DNA]</scope>
    <source>
        <strain evidence="3 4">KCTC 32238</strain>
    </source>
</reference>
<dbReference type="RefSeq" id="WP_210809642.1">
    <property type="nucleotide sequence ID" value="NZ_JAGQDG010000004.1"/>
</dbReference>
<protein>
    <submittedName>
        <fullName evidence="3">DUF3079 domain-containing protein</fullName>
    </submittedName>
</protein>
<dbReference type="EMBL" id="JAGQDG010000004">
    <property type="protein sequence ID" value="MBQ0936292.1"/>
    <property type="molecule type" value="Genomic_DNA"/>
</dbReference>
<keyword evidence="4" id="KW-1185">Reference proteome</keyword>
<dbReference type="Proteomes" id="UP000672097">
    <property type="component" value="Unassembled WGS sequence"/>
</dbReference>
<dbReference type="Pfam" id="PF11278">
    <property type="entry name" value="DUF3079"/>
    <property type="match status" value="1"/>
</dbReference>
<feature type="region of interest" description="Disordered" evidence="1">
    <location>
        <begin position="55"/>
        <end position="76"/>
    </location>
</feature>
<evidence type="ECO:0000313" key="2">
    <source>
        <dbReference type="EMBL" id="MBQ0936292.1"/>
    </source>
</evidence>
<comment type="caution">
    <text evidence="3">The sequence shown here is derived from an EMBL/GenBank/DDBJ whole genome shotgun (WGS) entry which is preliminary data.</text>
</comment>
<evidence type="ECO:0000256" key="1">
    <source>
        <dbReference type="SAM" id="MobiDB-lite"/>
    </source>
</evidence>
<dbReference type="InterPro" id="IPR021430">
    <property type="entry name" value="DUF3079"/>
</dbReference>
<name>A0ABS5E337_9BURK</name>
<organism evidence="3 4">
    <name type="scientific">Ideonella paludis</name>
    <dbReference type="NCBI Taxonomy" id="1233411"/>
    <lineage>
        <taxon>Bacteria</taxon>
        <taxon>Pseudomonadati</taxon>
        <taxon>Pseudomonadota</taxon>
        <taxon>Betaproteobacteria</taxon>
        <taxon>Burkholderiales</taxon>
        <taxon>Sphaerotilaceae</taxon>
        <taxon>Ideonella</taxon>
    </lineage>
</organism>
<proteinExistence type="predicted"/>